<evidence type="ECO:0000313" key="4">
    <source>
        <dbReference type="Proteomes" id="UP000250079"/>
    </source>
</evidence>
<organism evidence="3 4">
    <name type="scientific">Granulosicoccus antarcticus IMCC3135</name>
    <dbReference type="NCBI Taxonomy" id="1192854"/>
    <lineage>
        <taxon>Bacteria</taxon>
        <taxon>Pseudomonadati</taxon>
        <taxon>Pseudomonadota</taxon>
        <taxon>Gammaproteobacteria</taxon>
        <taxon>Chromatiales</taxon>
        <taxon>Granulosicoccaceae</taxon>
        <taxon>Granulosicoccus</taxon>
    </lineage>
</organism>
<dbReference type="EMBL" id="CP018632">
    <property type="protein sequence ID" value="ASJ70301.1"/>
    <property type="molecule type" value="Genomic_DNA"/>
</dbReference>
<name>A0A2Z2NJQ1_9GAMM</name>
<evidence type="ECO:0000313" key="3">
    <source>
        <dbReference type="EMBL" id="ASJ70301.1"/>
    </source>
</evidence>
<gene>
    <name evidence="3" type="primary">tsaT_1</name>
    <name evidence="3" type="ORF">IMCC3135_00875</name>
</gene>
<dbReference type="InterPro" id="IPR018389">
    <property type="entry name" value="DctP_fam"/>
</dbReference>
<sequence>MINFRSISIASLIAFSLASPVEATEKLRLSTPIPASHPLMTKVLKPWAANVKEVTEGRVVVRIMPKIVGSYAGQFDVAATGQADISMGNQSYSPGRFKQYAFAELPGLGDRAEATSVAFWDTYNQYFGPKDEMAEVKVLSLYTAGPGQLFTTEHVVSSMDGNKGVKVRGGGEAATRVVDTLGMTSIQAPFSKAAEMISNGVVDGAMLERSLVPVFGFDRYFKNRFVYPGGLFNVSYFMVMNKKSWAELDPKDQAAIDAISGQVLAQQFGQVWDEIGVSADKAFLDSGMLTTAAEGPLKENLAEAFKAYEKTWIDSVSADGFDGQEIIDSYRALVNEIEQGL</sequence>
<dbReference type="RefSeq" id="WP_088915854.1">
    <property type="nucleotide sequence ID" value="NZ_CP018632.1"/>
</dbReference>
<accession>A0A2Z2NJQ1</accession>
<dbReference type="Gene3D" id="3.40.190.170">
    <property type="entry name" value="Bacterial extracellular solute-binding protein, family 7"/>
    <property type="match status" value="1"/>
</dbReference>
<dbReference type="OrthoDB" id="5670809at2"/>
<feature type="signal peptide" evidence="2">
    <location>
        <begin position="1"/>
        <end position="23"/>
    </location>
</feature>
<evidence type="ECO:0000256" key="2">
    <source>
        <dbReference type="SAM" id="SignalP"/>
    </source>
</evidence>
<dbReference type="Proteomes" id="UP000250079">
    <property type="component" value="Chromosome"/>
</dbReference>
<protein>
    <submittedName>
        <fullName evidence="3">Outer membrane transporter protein TsaT</fullName>
    </submittedName>
</protein>
<dbReference type="PANTHER" id="PTHR33376">
    <property type="match status" value="1"/>
</dbReference>
<reference evidence="3 4" key="1">
    <citation type="submission" date="2016-12" db="EMBL/GenBank/DDBJ databases">
        <authorList>
            <person name="Song W.-J."/>
            <person name="Kurnit D.M."/>
        </authorList>
    </citation>
    <scope>NUCLEOTIDE SEQUENCE [LARGE SCALE GENOMIC DNA]</scope>
    <source>
        <strain evidence="3 4">IMCC3135</strain>
    </source>
</reference>
<dbReference type="KEGG" id="gai:IMCC3135_00875"/>
<dbReference type="InterPro" id="IPR038404">
    <property type="entry name" value="TRAP_DctP_sf"/>
</dbReference>
<keyword evidence="1 2" id="KW-0732">Signal</keyword>
<dbReference type="CDD" id="cd13665">
    <property type="entry name" value="PBP2_TRAP_Dctp3_4"/>
    <property type="match status" value="1"/>
</dbReference>
<dbReference type="AlphaFoldDB" id="A0A2Z2NJQ1"/>
<dbReference type="NCBIfam" id="NF037995">
    <property type="entry name" value="TRAP_S1"/>
    <property type="match status" value="1"/>
</dbReference>
<dbReference type="Pfam" id="PF03480">
    <property type="entry name" value="DctP"/>
    <property type="match status" value="1"/>
</dbReference>
<dbReference type="GO" id="GO:0055085">
    <property type="term" value="P:transmembrane transport"/>
    <property type="evidence" value="ECO:0007669"/>
    <property type="project" value="InterPro"/>
</dbReference>
<keyword evidence="4" id="KW-1185">Reference proteome</keyword>
<evidence type="ECO:0000256" key="1">
    <source>
        <dbReference type="ARBA" id="ARBA00022729"/>
    </source>
</evidence>
<proteinExistence type="predicted"/>
<feature type="chain" id="PRO_5016292708" evidence="2">
    <location>
        <begin position="24"/>
        <end position="341"/>
    </location>
</feature>
<dbReference type="PANTHER" id="PTHR33376:SF15">
    <property type="entry name" value="BLL6794 PROTEIN"/>
    <property type="match status" value="1"/>
</dbReference>